<dbReference type="AlphaFoldDB" id="A0A2A7AVS6"/>
<dbReference type="PANTHER" id="PTHR43581">
    <property type="entry name" value="ATP/GTP PHOSPHATASE"/>
    <property type="match status" value="1"/>
</dbReference>
<sequence>MAFLPSYLGLVRLYPFGEYLNNVAVQKIKKNLPSEYQQLITKLYSNLSGINISAVSSQKMGDIKTRADFESDKEGIDSNTISAGEDNLFIIICALVSLRYYFENIASHNDVESILLIDEFDATLHPSLQNRLLKIFREYAEAYKIQIIFTTQQIGKYKLDARFNRQRTSFCLIWMQKNCLSLNSFVGFIRLLSILILRM</sequence>
<evidence type="ECO:0000259" key="1">
    <source>
        <dbReference type="Pfam" id="PF13175"/>
    </source>
</evidence>
<dbReference type="PANTHER" id="PTHR43581:SF4">
    <property type="entry name" value="ATP_GTP PHOSPHATASE"/>
    <property type="match status" value="1"/>
</dbReference>
<organism evidence="2 3">
    <name type="scientific">Faecalibacterium prausnitzii</name>
    <dbReference type="NCBI Taxonomy" id="853"/>
    <lineage>
        <taxon>Bacteria</taxon>
        <taxon>Bacillati</taxon>
        <taxon>Bacillota</taxon>
        <taxon>Clostridia</taxon>
        <taxon>Eubacteriales</taxon>
        <taxon>Oscillospiraceae</taxon>
        <taxon>Faecalibacterium</taxon>
    </lineage>
</organism>
<evidence type="ECO:0000313" key="2">
    <source>
        <dbReference type="EMBL" id="PDX83277.1"/>
    </source>
</evidence>
<comment type="caution">
    <text evidence="2">The sequence shown here is derived from an EMBL/GenBank/DDBJ whole genome shotgun (WGS) entry which is preliminary data.</text>
</comment>
<dbReference type="SUPFAM" id="SSF52540">
    <property type="entry name" value="P-loop containing nucleoside triphosphate hydrolases"/>
    <property type="match status" value="1"/>
</dbReference>
<dbReference type="InterPro" id="IPR051396">
    <property type="entry name" value="Bact_Antivir_Def_Nuclease"/>
</dbReference>
<gene>
    <name evidence="2" type="ORF">CGS59_10305</name>
</gene>
<dbReference type="Gene3D" id="3.40.50.300">
    <property type="entry name" value="P-loop containing nucleotide triphosphate hydrolases"/>
    <property type="match status" value="1"/>
</dbReference>
<dbReference type="EMBL" id="NMTZ01000026">
    <property type="protein sequence ID" value="PDX83277.1"/>
    <property type="molecule type" value="Genomic_DNA"/>
</dbReference>
<dbReference type="InterPro" id="IPR041685">
    <property type="entry name" value="AAA_GajA/Old/RecF-like"/>
</dbReference>
<accession>A0A2A7AVS6</accession>
<name>A0A2A7AVS6_9FIRM</name>
<reference evidence="2 3" key="1">
    <citation type="journal article" date="2017" name="Front. Microbiol.">
        <title>New Insights into the Diversity of the Genus Faecalibacterium.</title>
        <authorList>
            <person name="Benevides L."/>
            <person name="Burman S."/>
            <person name="Martin R."/>
            <person name="Robert V."/>
            <person name="Thomas M."/>
            <person name="Miquel S."/>
            <person name="Chain F."/>
            <person name="Sokol H."/>
            <person name="Bermudez-Humaran L.G."/>
            <person name="Morrison M."/>
            <person name="Langella P."/>
            <person name="Azevedo V.A."/>
            <person name="Chatel J.M."/>
            <person name="Soares S."/>
        </authorList>
    </citation>
    <scope>NUCLEOTIDE SEQUENCE [LARGE SCALE GENOMIC DNA]</scope>
    <source>
        <strain evidence="2 3">CNCM I 4644</strain>
    </source>
</reference>
<evidence type="ECO:0000313" key="3">
    <source>
        <dbReference type="Proteomes" id="UP000220480"/>
    </source>
</evidence>
<dbReference type="Pfam" id="PF13175">
    <property type="entry name" value="AAA_15"/>
    <property type="match status" value="1"/>
</dbReference>
<dbReference type="InterPro" id="IPR027417">
    <property type="entry name" value="P-loop_NTPase"/>
</dbReference>
<feature type="domain" description="Endonuclease GajA/Old nuclease/RecF-like AAA" evidence="1">
    <location>
        <begin position="24"/>
        <end position="151"/>
    </location>
</feature>
<dbReference type="Proteomes" id="UP000220480">
    <property type="component" value="Unassembled WGS sequence"/>
</dbReference>
<protein>
    <recommendedName>
        <fullName evidence="1">Endonuclease GajA/Old nuclease/RecF-like AAA domain-containing protein</fullName>
    </recommendedName>
</protein>
<proteinExistence type="predicted"/>